<evidence type="ECO:0000259" key="1">
    <source>
        <dbReference type="Pfam" id="PF12530"/>
    </source>
</evidence>
<sequence length="1852" mass="206589">MESSYGPLLERTKLPQSSLQRHAVASLFRKLKDDRPPLGLASDPGRKALSFCLCSTAPAVADQAVRELCHLIVEGRLEPSEGLVELQSALEGCDPLFVPVFVKGIGFLCRFAFRSDPQWGRRFDPVSLHPFVKVLSCRAEVHAELIQQVLLFTVHNKSAGMGAVSLFLRPFLLFSIIRIPFLASLDTFIRDLISSLASLSCCFPSEGVDILRLITGCLKYFRHNNQEEFKHFFSSADYVLDAFVVVLKQMLSVQEELSSDAQACRMEILETVLSVCTSLNIPPGGIEILTGLAKRFLMAQKELGLHYLPEFYLVSLSMSVTLTRVGFEHEQLSILKLLTFLVKWKTETEYPMKGVTSHLSEELLFIFPVINLLVSPSKSVKAAASYLLILVERLVAELSVEPNKFSKSSSQFQHTSKLESITFRLLNHLWFQEPPPIHHSFPREFYCNDVLQMKETNNEYLRDDSFFTIDRLKFSLSQPQGEKLPGMHMLICSVISILVMHPTCGVSAVESLSAIGVMDPNLGIPMLLGILFYVKTLYNYVGNSHEILIRLLRIIPSLAVHSSMVPLIIQTLTPLLHKDAKPLLYAVAVRLLCKTWVVTDRVFGTVQGLLNQKAFSDFKSERDICTSIAASVRDVCKHHPDRGVDLILSVSSSIESQDFVLQALGFESLAYLCEADVVDFYTAWKVIAKFVTDYSVNSVLANRLCTLLQFGAMDAEAYPDISKIILQILWDVATSKSYCSSQLWVKARISAFKSLSFYEIMHVQEAIPNFKRRNLECLVSEDNAEVLKAMEGLEVKIINFEHINRRRGLKEKRVIVHKVEKFLEAFPQVIFSTDARKQKAGASEFPGAALLSIVFTPTDFPSQGILLKDLKKLHTTYENALLEIAEALNLPRNILFALLSIQSWKPFLHHWMRAAITLTEKVSSKSSEKSSRAANDIFKVMCTVAVKSIPRAAVNIALAIGALCMVAPPSAHAVISSAAKFLLNWLFEYQHEYQQWSAAISLGLVSNCLHATDKQLKFEVITGLLKVLDESKSHLVKGACGVGLGLSCQGLFSRVHPDVNSNLEERSTGHLEATLLQNVIRTLSLVLSQLCPSESNSIKSFYDCFSPDGGVTVGDECSSSQQLYFHDSEEDMWGIAGLVFGLGYSAIAIYRLGNYDAVLKMREMLISWMSHTSSSCKNSSTRDEMSEIQLSIGSCITLPAVASFCLRVELVDDDLGFLFNSYGSLISDLLNSQKSGTLYQNLFMASCTGAGSLLSYIINDGVQPMKFDDVKNLLEILRSTYCHPYPPVVQFGGMLGVVNALGARAGDLTQMHPQPFSMHISNDQQQESLLVRGPILMSHVCESLSISVTQEILLLAKDSKDPQIRSYAAWAISFLRHHWFAKEFQSTSDSQSSSNDSKSSSRSVAEDSLVWNLCLWLKDNIYNQVTEILQTSTISTVLRCLSKAPRLLAMDWAVIMRSCMRYETQISAKSQMSQFPKVLREECIYFSIAHANDVSSLLLFLDELTDLPRFKTLESNLQQALLHHLSGLLRIFSGSRMKKLLEDMIEYFCSSSSSRLIHELDDKSLLRVSCWSGLQLCLIEASIEPILLSKIENCMEGLFYLLPVLTTDNTPGRALSNAEEWSEAIQCLAKARKDWVMGLLQVSDINGGNHSVEVAKRILARSSLVRLGCLSVSDLRNLKAYLLDGGSEGIWWSCLLEVAAAITNEADNVKRQWLLDALEMSCMSEYPSTALRFIGLLSSNCCKLMPLLTVDPATVLSDLPATLPSLLTDSNWSSSAEFIVNKLWVSTERICNWASQLNVEGDNSGQHQIHQSEAKISAFLSQVMHQTCVILKDYLPLDKQLKLVNLSFCLMN</sequence>
<keyword evidence="2" id="KW-1185">Reference proteome</keyword>
<dbReference type="InterPro" id="IPR016024">
    <property type="entry name" value="ARM-type_fold"/>
</dbReference>
<feature type="domain" description="DUF3730" evidence="1">
    <location>
        <begin position="83"/>
        <end position="363"/>
    </location>
</feature>
<gene>
    <name evidence="3" type="primary">LOC120280891</name>
</gene>
<dbReference type="RefSeq" id="XP_039143792.1">
    <property type="nucleotide sequence ID" value="XM_039287858.1"/>
</dbReference>
<feature type="domain" description="DUF3730" evidence="1">
    <location>
        <begin position="544"/>
        <end position="754"/>
    </location>
</feature>
<protein>
    <submittedName>
        <fullName evidence="3">Protein RST1 isoform X1</fullName>
    </submittedName>
</protein>
<dbReference type="GO" id="GO:0060147">
    <property type="term" value="P:regulation of post-transcriptional gene silencing"/>
    <property type="evidence" value="ECO:0007669"/>
    <property type="project" value="InterPro"/>
</dbReference>
<organism evidence="2 3">
    <name type="scientific">Dioscorea cayennensis subsp. rotundata</name>
    <name type="common">White Guinea yam</name>
    <name type="synonym">Dioscorea rotundata</name>
    <dbReference type="NCBI Taxonomy" id="55577"/>
    <lineage>
        <taxon>Eukaryota</taxon>
        <taxon>Viridiplantae</taxon>
        <taxon>Streptophyta</taxon>
        <taxon>Embryophyta</taxon>
        <taxon>Tracheophyta</taxon>
        <taxon>Spermatophyta</taxon>
        <taxon>Magnoliopsida</taxon>
        <taxon>Liliopsida</taxon>
        <taxon>Dioscoreales</taxon>
        <taxon>Dioscoreaceae</taxon>
        <taxon>Dioscorea</taxon>
    </lineage>
</organism>
<dbReference type="Proteomes" id="UP001515500">
    <property type="component" value="Chromosome 17"/>
</dbReference>
<dbReference type="Pfam" id="PF12530">
    <property type="entry name" value="DUF3730"/>
    <property type="match status" value="2"/>
</dbReference>
<dbReference type="PANTHER" id="PTHR16212:SF4">
    <property type="entry name" value="FOCADHESIN"/>
    <property type="match status" value="1"/>
</dbReference>
<dbReference type="SUPFAM" id="SSF48371">
    <property type="entry name" value="ARM repeat"/>
    <property type="match status" value="1"/>
</dbReference>
<dbReference type="InterPro" id="IPR045163">
    <property type="entry name" value="Focadhesin/RST1"/>
</dbReference>
<dbReference type="GeneID" id="120280891"/>
<accession>A0AB40CWP2</accession>
<dbReference type="InterPro" id="IPR022542">
    <property type="entry name" value="FOCAD/RST1_DUF3730"/>
</dbReference>
<evidence type="ECO:0000313" key="2">
    <source>
        <dbReference type="Proteomes" id="UP001515500"/>
    </source>
</evidence>
<dbReference type="PANTHER" id="PTHR16212">
    <property type="entry name" value="FOCADHESIN FAMILY MEMBER"/>
    <property type="match status" value="1"/>
</dbReference>
<name>A0AB40CWP2_DIOCR</name>
<reference evidence="3" key="1">
    <citation type="submission" date="2025-08" db="UniProtKB">
        <authorList>
            <consortium name="RefSeq"/>
        </authorList>
    </citation>
    <scope>IDENTIFICATION</scope>
</reference>
<proteinExistence type="predicted"/>
<evidence type="ECO:0000313" key="3">
    <source>
        <dbReference type="RefSeq" id="XP_039143792.1"/>
    </source>
</evidence>